<dbReference type="GO" id="GO:0035925">
    <property type="term" value="F:mRNA 3'-UTR AU-rich region binding"/>
    <property type="evidence" value="ECO:0007669"/>
    <property type="project" value="TreeGrafter"/>
</dbReference>
<dbReference type="GO" id="GO:0005829">
    <property type="term" value="C:cytosol"/>
    <property type="evidence" value="ECO:0007669"/>
    <property type="project" value="TreeGrafter"/>
</dbReference>
<dbReference type="Proteomes" id="UP000095210">
    <property type="component" value="Chromosome"/>
</dbReference>
<dbReference type="Gene3D" id="3.90.180.10">
    <property type="entry name" value="Medium-chain alcohol dehydrogenases, catalytic domain"/>
    <property type="match status" value="1"/>
</dbReference>
<dbReference type="RefSeq" id="WP_069847293.1">
    <property type="nucleotide sequence ID" value="NZ_CP014859.1"/>
</dbReference>
<dbReference type="Pfam" id="PF00107">
    <property type="entry name" value="ADH_zinc_N"/>
    <property type="match status" value="1"/>
</dbReference>
<proteinExistence type="predicted"/>
<evidence type="ECO:0000256" key="1">
    <source>
        <dbReference type="ARBA" id="ARBA00022857"/>
    </source>
</evidence>
<dbReference type="GO" id="GO:0070402">
    <property type="term" value="F:NADPH binding"/>
    <property type="evidence" value="ECO:0007669"/>
    <property type="project" value="TreeGrafter"/>
</dbReference>
<accession>A0AAC9MX94</accession>
<feature type="domain" description="Enoyl reductase (ER)" evidence="3">
    <location>
        <begin position="10"/>
        <end position="323"/>
    </location>
</feature>
<dbReference type="InterPro" id="IPR036291">
    <property type="entry name" value="NAD(P)-bd_dom_sf"/>
</dbReference>
<dbReference type="SUPFAM" id="SSF50129">
    <property type="entry name" value="GroES-like"/>
    <property type="match status" value="1"/>
</dbReference>
<organism evidence="4 5">
    <name type="scientific">Actinoalloteichus hymeniacidonis</name>
    <dbReference type="NCBI Taxonomy" id="340345"/>
    <lineage>
        <taxon>Bacteria</taxon>
        <taxon>Bacillati</taxon>
        <taxon>Actinomycetota</taxon>
        <taxon>Actinomycetes</taxon>
        <taxon>Pseudonocardiales</taxon>
        <taxon>Pseudonocardiaceae</taxon>
        <taxon>Actinoalloteichus</taxon>
    </lineage>
</organism>
<keyword evidence="1" id="KW-0521">NADP</keyword>
<dbReference type="Gene3D" id="3.40.50.720">
    <property type="entry name" value="NAD(P)-binding Rossmann-like Domain"/>
    <property type="match status" value="1"/>
</dbReference>
<dbReference type="SUPFAM" id="SSF51735">
    <property type="entry name" value="NAD(P)-binding Rossmann-fold domains"/>
    <property type="match status" value="1"/>
</dbReference>
<evidence type="ECO:0000313" key="4">
    <source>
        <dbReference type="EMBL" id="AOS62085.1"/>
    </source>
</evidence>
<evidence type="ECO:0000313" key="5">
    <source>
        <dbReference type="Proteomes" id="UP000095210"/>
    </source>
</evidence>
<dbReference type="KEGG" id="ahm:TL08_06300"/>
<evidence type="ECO:0000256" key="2">
    <source>
        <dbReference type="ARBA" id="ARBA00023002"/>
    </source>
</evidence>
<dbReference type="Pfam" id="PF08240">
    <property type="entry name" value="ADH_N"/>
    <property type="match status" value="1"/>
</dbReference>
<dbReference type="InterPro" id="IPR013154">
    <property type="entry name" value="ADH-like_N"/>
</dbReference>
<gene>
    <name evidence="4" type="ORF">TL08_06300</name>
</gene>
<evidence type="ECO:0000259" key="3">
    <source>
        <dbReference type="SMART" id="SM00829"/>
    </source>
</evidence>
<dbReference type="InterPro" id="IPR020843">
    <property type="entry name" value="ER"/>
</dbReference>
<dbReference type="GO" id="GO:0003960">
    <property type="term" value="F:quinone reductase (NADPH) activity"/>
    <property type="evidence" value="ECO:0007669"/>
    <property type="project" value="UniProtKB-EC"/>
</dbReference>
<dbReference type="SMART" id="SM00829">
    <property type="entry name" value="PKS_ER"/>
    <property type="match status" value="1"/>
</dbReference>
<reference evidence="5" key="1">
    <citation type="submission" date="2016-03" db="EMBL/GenBank/DDBJ databases">
        <title>Complete genome sequence of the type strain Actinoalloteichus hymeniacidonis DSM 45092.</title>
        <authorList>
            <person name="Schaffert L."/>
            <person name="Albersmeier A."/>
            <person name="Winkler A."/>
            <person name="Kalinowski J."/>
            <person name="Zotchev S."/>
            <person name="Ruckert C."/>
        </authorList>
    </citation>
    <scope>NUCLEOTIDE SEQUENCE [LARGE SCALE GENOMIC DNA]</scope>
    <source>
        <strain evidence="5">HPA177(T) (DSM 45092(T))</strain>
    </source>
</reference>
<protein>
    <submittedName>
        <fullName evidence="4">Zn-dependent oxidoreductase, NADPH:quinone reductase</fullName>
        <ecNumber evidence="4">1.6.5.5</ecNumber>
    </submittedName>
</protein>
<dbReference type="InterPro" id="IPR013149">
    <property type="entry name" value="ADH-like_C"/>
</dbReference>
<dbReference type="AlphaFoldDB" id="A0AAC9MX94"/>
<sequence>MYAIRLLEFGPAENLRYLQVPDPIPARGQVRIAVAAAGVHLIHTRLRTGSTVGPNTWTTPTTPGSQVAGVVDQVGPGVAESWLGQRVAANATGREGGYAELAIAEADSLHSLPAQLSAEAAVAMLGSGGTARGIIDFAEFTDEDVVLITSAAGGMGSLFVQAAVAAGATAVGIAGGAAKVQRVRTLGAEVAVDYLLDDWPQRVRAELAGREVTVVLDGTGGDIGRAALELLGVGGRMLLHGMASGAPTELSTADLANRSLTASWVLGPQLTRKAGSWERLSALALADAAEGRLTPTISGFPLSQAAEAHRALENRETVGAVVLTV</sequence>
<dbReference type="EMBL" id="CP014859">
    <property type="protein sequence ID" value="AOS62085.1"/>
    <property type="molecule type" value="Genomic_DNA"/>
</dbReference>
<keyword evidence="2 4" id="KW-0560">Oxidoreductase</keyword>
<keyword evidence="5" id="KW-1185">Reference proteome</keyword>
<dbReference type="InterPro" id="IPR011032">
    <property type="entry name" value="GroES-like_sf"/>
</dbReference>
<name>A0AAC9MX94_9PSEU</name>
<dbReference type="PANTHER" id="PTHR48106:SF13">
    <property type="entry name" value="QUINONE OXIDOREDUCTASE-RELATED"/>
    <property type="match status" value="1"/>
</dbReference>
<dbReference type="PANTHER" id="PTHR48106">
    <property type="entry name" value="QUINONE OXIDOREDUCTASE PIG3-RELATED"/>
    <property type="match status" value="1"/>
</dbReference>
<dbReference type="EC" id="1.6.5.5" evidence="4"/>